<evidence type="ECO:0000256" key="4">
    <source>
        <dbReference type="PROSITE-ProRule" id="PRU00091"/>
    </source>
</evidence>
<keyword evidence="3" id="KW-0862">Zinc</keyword>
<dbReference type="Pfam" id="PF01363">
    <property type="entry name" value="FYVE"/>
    <property type="match status" value="1"/>
</dbReference>
<dbReference type="SUPFAM" id="SSF57903">
    <property type="entry name" value="FYVE/PHD zinc finger"/>
    <property type="match status" value="1"/>
</dbReference>
<dbReference type="SMART" id="SM00028">
    <property type="entry name" value="TPR"/>
    <property type="match status" value="7"/>
</dbReference>
<feature type="compositionally biased region" description="Low complexity" evidence="6">
    <location>
        <begin position="1104"/>
        <end position="1138"/>
    </location>
</feature>
<dbReference type="Proteomes" id="UP000796880">
    <property type="component" value="Unassembled WGS sequence"/>
</dbReference>
<feature type="compositionally biased region" description="Polar residues" evidence="6">
    <location>
        <begin position="1139"/>
        <end position="1152"/>
    </location>
</feature>
<feature type="region of interest" description="Disordered" evidence="6">
    <location>
        <begin position="1240"/>
        <end position="1265"/>
    </location>
</feature>
<protein>
    <recommendedName>
        <fullName evidence="7">FYVE-type domain-containing protein</fullName>
    </recommendedName>
</protein>
<sequence length="1312" mass="146045">MLEKIGLPSKPSARGSNWVVDASHCQGCSSQFTFIYRKHHCRRCGGLFCNSCTQGRMVLRGQGDSPVRVCEPCKKLEEASRFELRYGHKSRTAGGSLRSTSKYENEVLNQILGNYSNDMVSSINEGTSSASSSDTQGVFTLDGGGEIHRSPSVDESNLRGEMEITSPEELRQQALNEKKKYKTLKGEGKSDEALRAFKRGKELERQAEALEKSIRKNRKKVLLSANVEEAQINDGRKESGKRSKVAPPEGKQKDDLVAELRELGWSDTDLRNEEKKRANISLEGEFSSLIGEISERTNKDKGSNALDKSQVVAHKKRALTLKREGKLAEAKEELKKAKVLEKQLEEQELLAEAEDSDDELSALIRSMDNDKQEEFSLQDDHVHDFDFNHLIVAAEDLATDGNFEVTDDDMEDPEIANALKSLGWSEDSKGAEASVPQFVSADKETLLSEILSLKREALSQKRAGNVAEAMAQLKKAKLLERDLEGFESQDGKIAEDRSRVQKDSTAQAADKPSKSFVVRDGNTDALKEMDSKLKPRSKVMIQKELLGLKKKALTLRREGRMDEAEEELKRGRVLEHQLEEMENDLKVKPTSMSVSYKDSNLANDLPDISGNLPTGDEEEEDVTDQDMHDPTYLSLLKNLGWNEQENQLGNLSSEPHKQSDNPSMKISEPSVTQALPYDPFGGSRRSKAEMQRELLGLKRKALALRRKGETEEAEELLRMAKTLEAQMTEMEAPKKEVESNTMQKENVNSSPPKNADEEVDVVDVSENDMHDPSMLSMLESLGWNEEEPETVTMNEKSKKIAANSLHSADPSLVESSSIIAVATQKSKAEIQRELLNLKRKALVLRRKGETKEAEELMRMVKVLEAQMEEKHPERVHPHDALENDKSEGFGSLINQEKQENPKDAMEITMGLTQARVSPNDEVVKLSAGLGIMESNKENPRSGTLEGTGVPEPEFWHNAGTLEGTSIPQADQSTNLIDLLTGDDWRGSQTSERQTDMSNYHSDGSFLNSPLQSQTLTSSSEDLASKSDVKTERGVLSDDKPHFNEANYVQEHASQKDQSTLQQDILAHKRKAVALKREGKLAEAREELRNAKLLEKHLEKDNPETKTSSSPVTKTSSSPETKTSSSDVSVSTSNVPSVSQKTSGLSNNIQKPLTSRDRFKLQQESLGHKRQALKLRREGRVAEAEAEFELAKALETQLEELSGHDATNSSVVGVEDDMGVDDLLDPQLLSALKAIGIEETNAVSRGPERPQPSKLNFDKDKNSNQDRIQLEEQIKAEKLKAVNLKRSGKQAEALDALRRAKLFEKKLNALPLQ</sequence>
<feature type="compositionally biased region" description="Polar residues" evidence="6">
    <location>
        <begin position="660"/>
        <end position="673"/>
    </location>
</feature>
<keyword evidence="1" id="KW-0479">Metal-binding</keyword>
<feature type="compositionally biased region" description="Basic and acidic residues" evidence="6">
    <location>
        <begin position="1093"/>
        <end position="1103"/>
    </location>
</feature>
<dbReference type="InterPro" id="IPR013083">
    <property type="entry name" value="Znf_RING/FYVE/PHD"/>
</dbReference>
<feature type="coiled-coil region" evidence="5">
    <location>
        <begin position="687"/>
        <end position="726"/>
    </location>
</feature>
<keyword evidence="5" id="KW-0175">Coiled coil</keyword>
<feature type="region of interest" description="Disordered" evidence="6">
    <location>
        <begin position="647"/>
        <end position="686"/>
    </location>
</feature>
<dbReference type="GO" id="GO:0008270">
    <property type="term" value="F:zinc ion binding"/>
    <property type="evidence" value="ECO:0007669"/>
    <property type="project" value="UniProtKB-KW"/>
</dbReference>
<evidence type="ECO:0000259" key="7">
    <source>
        <dbReference type="PROSITE" id="PS50178"/>
    </source>
</evidence>
<comment type="caution">
    <text evidence="8">The sequence shown here is derived from an EMBL/GenBank/DDBJ whole genome shotgun (WGS) entry which is preliminary data.</text>
</comment>
<keyword evidence="9" id="KW-1185">Reference proteome</keyword>
<dbReference type="OrthoDB" id="660555at2759"/>
<feature type="compositionally biased region" description="Polar residues" evidence="6">
    <location>
        <begin position="986"/>
        <end position="1009"/>
    </location>
</feature>
<evidence type="ECO:0000313" key="8">
    <source>
        <dbReference type="EMBL" id="KAF3451624.1"/>
    </source>
</evidence>
<feature type="region of interest" description="Disordered" evidence="6">
    <location>
        <begin position="1093"/>
        <end position="1173"/>
    </location>
</feature>
<feature type="region of interest" description="Disordered" evidence="6">
    <location>
        <begin position="489"/>
        <end position="514"/>
    </location>
</feature>
<dbReference type="PANTHER" id="PTHR47553:SF1">
    <property type="entry name" value="RING_FYVE_PHD ZINC FINGER SUPERFAMILY PROTEIN"/>
    <property type="match status" value="1"/>
</dbReference>
<dbReference type="EMBL" id="VOIH02000003">
    <property type="protein sequence ID" value="KAF3451624.1"/>
    <property type="molecule type" value="Genomic_DNA"/>
</dbReference>
<dbReference type="PROSITE" id="PS50178">
    <property type="entry name" value="ZF_FYVE"/>
    <property type="match status" value="1"/>
</dbReference>
<feature type="compositionally biased region" description="Basic and acidic residues" evidence="6">
    <location>
        <begin position="1255"/>
        <end position="1265"/>
    </location>
</feature>
<evidence type="ECO:0000256" key="3">
    <source>
        <dbReference type="ARBA" id="ARBA00022833"/>
    </source>
</evidence>
<feature type="region of interest" description="Disordered" evidence="6">
    <location>
        <begin position="731"/>
        <end position="756"/>
    </location>
</feature>
<evidence type="ECO:0000256" key="5">
    <source>
        <dbReference type="SAM" id="Coils"/>
    </source>
</evidence>
<feature type="region of interest" description="Disordered" evidence="6">
    <location>
        <begin position="598"/>
        <end position="623"/>
    </location>
</feature>
<feature type="domain" description="FYVE-type" evidence="7">
    <location>
        <begin position="19"/>
        <end position="78"/>
    </location>
</feature>
<feature type="region of interest" description="Disordered" evidence="6">
    <location>
        <begin position="232"/>
        <end position="254"/>
    </location>
</feature>
<feature type="coiled-coil region" evidence="5">
    <location>
        <begin position="820"/>
        <end position="866"/>
    </location>
</feature>
<feature type="compositionally biased region" description="Basic and acidic residues" evidence="6">
    <location>
        <begin position="1022"/>
        <end position="1040"/>
    </location>
</feature>
<dbReference type="SUPFAM" id="SSF48452">
    <property type="entry name" value="TPR-like"/>
    <property type="match status" value="1"/>
</dbReference>
<organism evidence="8 9">
    <name type="scientific">Rhamnella rubrinervis</name>
    <dbReference type="NCBI Taxonomy" id="2594499"/>
    <lineage>
        <taxon>Eukaryota</taxon>
        <taxon>Viridiplantae</taxon>
        <taxon>Streptophyta</taxon>
        <taxon>Embryophyta</taxon>
        <taxon>Tracheophyta</taxon>
        <taxon>Spermatophyta</taxon>
        <taxon>Magnoliopsida</taxon>
        <taxon>eudicotyledons</taxon>
        <taxon>Gunneridae</taxon>
        <taxon>Pentapetalae</taxon>
        <taxon>rosids</taxon>
        <taxon>fabids</taxon>
        <taxon>Rosales</taxon>
        <taxon>Rhamnaceae</taxon>
        <taxon>rhamnoid group</taxon>
        <taxon>Rhamneae</taxon>
        <taxon>Rhamnella</taxon>
    </lineage>
</organism>
<evidence type="ECO:0000313" key="9">
    <source>
        <dbReference type="Proteomes" id="UP000796880"/>
    </source>
</evidence>
<keyword evidence="2 4" id="KW-0863">Zinc-finger</keyword>
<evidence type="ECO:0000256" key="6">
    <source>
        <dbReference type="SAM" id="MobiDB-lite"/>
    </source>
</evidence>
<dbReference type="SMART" id="SM00064">
    <property type="entry name" value="FYVE"/>
    <property type="match status" value="1"/>
</dbReference>
<feature type="region of interest" description="Disordered" evidence="6">
    <location>
        <begin position="123"/>
        <end position="156"/>
    </location>
</feature>
<dbReference type="InterPro" id="IPR011011">
    <property type="entry name" value="Znf_FYVE_PHD"/>
</dbReference>
<dbReference type="PANTHER" id="PTHR47553">
    <property type="entry name" value="MYOSIN-11"/>
    <property type="match status" value="1"/>
</dbReference>
<feature type="compositionally biased region" description="Polar residues" evidence="6">
    <location>
        <begin position="739"/>
        <end position="752"/>
    </location>
</feature>
<feature type="compositionally biased region" description="Basic and acidic residues" evidence="6">
    <location>
        <begin position="145"/>
        <end position="156"/>
    </location>
</feature>
<name>A0A8K0MMP2_9ROSA</name>
<reference evidence="8" key="1">
    <citation type="submission" date="2020-03" db="EMBL/GenBank/DDBJ databases">
        <title>A high-quality chromosome-level genome assembly of a woody plant with both climbing and erect habits, Rhamnella rubrinervis.</title>
        <authorList>
            <person name="Lu Z."/>
            <person name="Yang Y."/>
            <person name="Zhu X."/>
            <person name="Sun Y."/>
        </authorList>
    </citation>
    <scope>NUCLEOTIDE SEQUENCE</scope>
    <source>
        <strain evidence="8">BYM</strain>
        <tissue evidence="8">Leaf</tissue>
    </source>
</reference>
<feature type="compositionally biased region" description="Low complexity" evidence="6">
    <location>
        <begin position="1010"/>
        <end position="1019"/>
    </location>
</feature>
<feature type="compositionally biased region" description="Polar residues" evidence="6">
    <location>
        <begin position="962"/>
        <end position="975"/>
    </location>
</feature>
<accession>A0A8K0MMP2</accession>
<dbReference type="InterPro" id="IPR019734">
    <property type="entry name" value="TPR_rpt"/>
</dbReference>
<dbReference type="InterPro" id="IPR000306">
    <property type="entry name" value="Znf_FYVE"/>
</dbReference>
<evidence type="ECO:0000256" key="2">
    <source>
        <dbReference type="ARBA" id="ARBA00022771"/>
    </source>
</evidence>
<feature type="compositionally biased region" description="Polar residues" evidence="6">
    <location>
        <begin position="123"/>
        <end position="138"/>
    </location>
</feature>
<feature type="coiled-coil region" evidence="5">
    <location>
        <begin position="327"/>
        <end position="357"/>
    </location>
</feature>
<dbReference type="Gene3D" id="3.30.40.10">
    <property type="entry name" value="Zinc/RING finger domain, C3HC4 (zinc finger)"/>
    <property type="match status" value="1"/>
</dbReference>
<gene>
    <name evidence="8" type="ORF">FNV43_RR07719</name>
</gene>
<dbReference type="InterPro" id="IPR017455">
    <property type="entry name" value="Znf_FYVE-rel"/>
</dbReference>
<dbReference type="InterPro" id="IPR011990">
    <property type="entry name" value="TPR-like_helical_dom_sf"/>
</dbReference>
<proteinExistence type="predicted"/>
<evidence type="ECO:0000256" key="1">
    <source>
        <dbReference type="ARBA" id="ARBA00022723"/>
    </source>
</evidence>
<feature type="region of interest" description="Disordered" evidence="6">
    <location>
        <begin position="933"/>
        <end position="1040"/>
    </location>
</feature>
<feature type="compositionally biased region" description="Basic and acidic residues" evidence="6">
    <location>
        <begin position="489"/>
        <end position="502"/>
    </location>
</feature>